<dbReference type="SUPFAM" id="SSF140931">
    <property type="entry name" value="Fic-like"/>
    <property type="match status" value="1"/>
</dbReference>
<reference evidence="4 5" key="2">
    <citation type="journal article" date="2013" name="Genome Announc.">
        <title>Genome Sequence of Growth-Improving Paenibacillus mucilaginosus Strain KNP414.</title>
        <authorList>
            <person name="Lu J.J."/>
            <person name="Wang J.F."/>
            <person name="Hu X.F."/>
        </authorList>
    </citation>
    <scope>NUCLEOTIDE SEQUENCE [LARGE SCALE GENOMIC DNA]</scope>
    <source>
        <strain evidence="4 5">KNP414</strain>
    </source>
</reference>
<dbReference type="InterPro" id="IPR036597">
    <property type="entry name" value="Fido-like_dom_sf"/>
</dbReference>
<organism evidence="4 5">
    <name type="scientific">Paenibacillus mucilaginosus (strain KNP414)</name>
    <dbReference type="NCBI Taxonomy" id="1036673"/>
    <lineage>
        <taxon>Bacteria</taxon>
        <taxon>Bacillati</taxon>
        <taxon>Bacillota</taxon>
        <taxon>Bacilli</taxon>
        <taxon>Bacillales</taxon>
        <taxon>Paenibacillaceae</taxon>
        <taxon>Paenibacillus</taxon>
    </lineage>
</organism>
<evidence type="ECO:0000313" key="4">
    <source>
        <dbReference type="EMBL" id="AEI45525.1"/>
    </source>
</evidence>
<proteinExistence type="predicted"/>
<dbReference type="PROSITE" id="PS51459">
    <property type="entry name" value="FIDO"/>
    <property type="match status" value="1"/>
</dbReference>
<gene>
    <name evidence="4" type="ordered locus">KNP414_07013</name>
</gene>
<dbReference type="KEGG" id="pms:KNP414_07013"/>
<feature type="site" description="Important for autoinhibition of adenylyltransferase activity" evidence="2">
    <location>
        <position position="79"/>
    </location>
</feature>
<reference evidence="5" key="1">
    <citation type="submission" date="2011-06" db="EMBL/GenBank/DDBJ databases">
        <title>Complete genome sequence of Paenibacillus mucilaginosus KNP414.</title>
        <authorList>
            <person name="Wang J."/>
            <person name="Hu S."/>
            <person name="Hu X."/>
            <person name="Zhang B."/>
            <person name="Dong D."/>
            <person name="Zhang S."/>
            <person name="Zhao K."/>
            <person name="Wu D."/>
        </authorList>
    </citation>
    <scope>NUCLEOTIDE SEQUENCE [LARGE SCALE GENOMIC DNA]</scope>
    <source>
        <strain evidence="5">KNP414</strain>
    </source>
</reference>
<dbReference type="InterPro" id="IPR003812">
    <property type="entry name" value="Fido"/>
</dbReference>
<protein>
    <submittedName>
        <fullName evidence="4">Filamentation induced by cAMP protein Fic</fullName>
    </submittedName>
</protein>
<feature type="domain" description="Fido" evidence="3">
    <location>
        <begin position="128"/>
        <end position="252"/>
    </location>
</feature>
<evidence type="ECO:0000259" key="3">
    <source>
        <dbReference type="PROSITE" id="PS51459"/>
    </source>
</evidence>
<dbReference type="Gene3D" id="1.10.3290.10">
    <property type="entry name" value="Fido-like domain"/>
    <property type="match status" value="1"/>
</dbReference>
<dbReference type="PATRIC" id="fig|1036673.3.peg.6544"/>
<dbReference type="Pfam" id="PF02661">
    <property type="entry name" value="Fic"/>
    <property type="match status" value="1"/>
</dbReference>
<dbReference type="EMBL" id="CP002869">
    <property type="protein sequence ID" value="AEI45525.1"/>
    <property type="molecule type" value="Genomic_DNA"/>
</dbReference>
<evidence type="ECO:0000256" key="1">
    <source>
        <dbReference type="PIRSR" id="PIRSR640198-1"/>
    </source>
</evidence>
<sequence length="274" mass="30765">MPGCGFLRFLLCFKIRPEAEVKENRAYGKGKGSREVDVRQEVTRLKVRLEQVEAAGAEIRLALRRKLQEDWIHHCHVLEGGSFTYRETVGFLREGLTVHGRTLREHQEIANRAAMIRGWDEVLKMDGLTEESLLDLHARLYEGISGLPFRPGACTSAHASAEVRALLERCREAQGRRHPVDTAAELHLGLMRLHPFPEGNGPVARLCMNWILEKEGYPSAVIRTEGRTEYVMALGQEDPRYLAGLIGQEVRQSLALQVLFAGGGMEDVTTEASR</sequence>
<name>F8FIS1_PAEMK</name>
<dbReference type="HOGENOM" id="CLU_1015057_0_0_9"/>
<dbReference type="InterPro" id="IPR040198">
    <property type="entry name" value="Fido_containing"/>
</dbReference>
<dbReference type="PANTHER" id="PTHR13504:SF38">
    <property type="entry name" value="FIDO DOMAIN-CONTAINING PROTEIN"/>
    <property type="match status" value="1"/>
</dbReference>
<dbReference type="PANTHER" id="PTHR13504">
    <property type="entry name" value="FIDO DOMAIN-CONTAINING PROTEIN DDB_G0283145"/>
    <property type="match status" value="1"/>
</dbReference>
<dbReference type="AlphaFoldDB" id="F8FIS1"/>
<accession>F8FIS1</accession>
<evidence type="ECO:0000256" key="2">
    <source>
        <dbReference type="PIRSR" id="PIRSR640198-3"/>
    </source>
</evidence>
<dbReference type="Proteomes" id="UP000006620">
    <property type="component" value="Chromosome"/>
</dbReference>
<feature type="active site" evidence="1">
    <location>
        <position position="194"/>
    </location>
</feature>
<evidence type="ECO:0000313" key="5">
    <source>
        <dbReference type="Proteomes" id="UP000006620"/>
    </source>
</evidence>